<dbReference type="NCBIfam" id="TIGR00996">
    <property type="entry name" value="Mtu_fam_mce"/>
    <property type="match status" value="1"/>
</dbReference>
<dbReference type="Proteomes" id="UP001651690">
    <property type="component" value="Unassembled WGS sequence"/>
</dbReference>
<dbReference type="InterPro" id="IPR052336">
    <property type="entry name" value="MlaD_Phospholipid_Transporter"/>
</dbReference>
<evidence type="ECO:0000313" key="4">
    <source>
        <dbReference type="EMBL" id="MCP9272945.1"/>
    </source>
</evidence>
<gene>
    <name evidence="4" type="ORF">NM203_12190</name>
</gene>
<dbReference type="Pfam" id="PF11887">
    <property type="entry name" value="Mce4_CUP1"/>
    <property type="match status" value="1"/>
</dbReference>
<evidence type="ECO:0000259" key="2">
    <source>
        <dbReference type="Pfam" id="PF02470"/>
    </source>
</evidence>
<name>A0ABT1M264_9MYCO</name>
<dbReference type="InterPro" id="IPR005693">
    <property type="entry name" value="Mce"/>
</dbReference>
<comment type="caution">
    <text evidence="4">The sequence shown here is derived from an EMBL/GenBank/DDBJ whole genome shotgun (WGS) entry which is preliminary data.</text>
</comment>
<reference evidence="4 5" key="1">
    <citation type="submission" date="2022-06" db="EMBL/GenBank/DDBJ databases">
        <title>Mycolicibacterium sp. CAU 1645 isolated from seawater.</title>
        <authorList>
            <person name="Kim W."/>
        </authorList>
    </citation>
    <scope>NUCLEOTIDE SEQUENCE [LARGE SCALE GENOMIC DNA]</scope>
    <source>
        <strain evidence="4 5">CAU 1645</strain>
    </source>
</reference>
<dbReference type="InterPro" id="IPR024516">
    <property type="entry name" value="Mce_C"/>
</dbReference>
<dbReference type="RefSeq" id="WP_255060192.1">
    <property type="nucleotide sequence ID" value="NZ_JANDBD010000004.1"/>
</dbReference>
<accession>A0ABT1M264</accession>
<feature type="compositionally biased region" description="Polar residues" evidence="1">
    <location>
        <begin position="393"/>
        <end position="405"/>
    </location>
</feature>
<protein>
    <submittedName>
        <fullName evidence="4">MCE family protein</fullName>
    </submittedName>
</protein>
<feature type="domain" description="Mammalian cell entry C-terminal" evidence="3">
    <location>
        <begin position="114"/>
        <end position="295"/>
    </location>
</feature>
<dbReference type="EMBL" id="JANDBD010000004">
    <property type="protein sequence ID" value="MCP9272945.1"/>
    <property type="molecule type" value="Genomic_DNA"/>
</dbReference>
<evidence type="ECO:0000313" key="5">
    <source>
        <dbReference type="Proteomes" id="UP001651690"/>
    </source>
</evidence>
<dbReference type="PANTHER" id="PTHR33371:SF4">
    <property type="entry name" value="INTERMEMBRANE PHOSPHOLIPID TRANSPORT SYSTEM BINDING PROTEIN MLAD"/>
    <property type="match status" value="1"/>
</dbReference>
<evidence type="ECO:0000256" key="1">
    <source>
        <dbReference type="SAM" id="MobiDB-lite"/>
    </source>
</evidence>
<dbReference type="PANTHER" id="PTHR33371">
    <property type="entry name" value="INTERMEMBRANE PHOSPHOLIPID TRANSPORT SYSTEM BINDING PROTEIN MLAD-RELATED"/>
    <property type="match status" value="1"/>
</dbReference>
<keyword evidence="5" id="KW-1185">Reference proteome</keyword>
<feature type="compositionally biased region" description="Pro residues" evidence="1">
    <location>
        <begin position="437"/>
        <end position="458"/>
    </location>
</feature>
<feature type="domain" description="Mce/MlaD" evidence="2">
    <location>
        <begin position="33"/>
        <end position="107"/>
    </location>
</feature>
<evidence type="ECO:0000259" key="3">
    <source>
        <dbReference type="Pfam" id="PF11887"/>
    </source>
</evidence>
<dbReference type="InterPro" id="IPR003399">
    <property type="entry name" value="Mce/MlaD"/>
</dbReference>
<dbReference type="Pfam" id="PF02470">
    <property type="entry name" value="MlaD"/>
    <property type="match status" value="1"/>
</dbReference>
<sequence>MTRARIRSALAGLLACLLVAGTCVVVRATYFGPTRLTAVFANATGIYPGDEVRVSGVKVGTIESIRPDVTQATLTLEVDHGVSVPAEASAIIVAQNLVSSRYVQLTPAYRDTGAVLRDGDAIPLDRTAVPVEWDQVKDQLTRLATELGPNGDVSGTAVTRFVDSAANAMDDGNGAKLRATLRELAGISRIMSSGSGNLVDIIASLQKFISTLRDSNQQIIQFQDRLATLTSVVDGSRSDLDAALRNVSDVIGEVQRFVKGTRDHTVEQIQRLNNVTQNMVDHRKDLEQVLHVAPTAIANQYNIFDPRTGGATGVFVLSNLSNPKLLLCGMLGAIENVTATTTGKLCNQTLGPALDSVSLNYLPFPFSPVLTSAPGPEDLIYSDPALMPGASGTPAQIESPPSVSAYTGLGGDVPPPPGYGPPPGPPPDLQGMLLPAGPLPAEAPDPPPADVPAGGTPP</sequence>
<proteinExistence type="predicted"/>
<feature type="compositionally biased region" description="Pro residues" evidence="1">
    <location>
        <begin position="413"/>
        <end position="428"/>
    </location>
</feature>
<organism evidence="4 5">
    <name type="scientific">Mycolicibacterium arenosum</name>
    <dbReference type="NCBI Taxonomy" id="2952157"/>
    <lineage>
        <taxon>Bacteria</taxon>
        <taxon>Bacillati</taxon>
        <taxon>Actinomycetota</taxon>
        <taxon>Actinomycetes</taxon>
        <taxon>Mycobacteriales</taxon>
        <taxon>Mycobacteriaceae</taxon>
        <taxon>Mycolicibacterium</taxon>
    </lineage>
</organism>
<feature type="region of interest" description="Disordered" evidence="1">
    <location>
        <begin position="381"/>
        <end position="458"/>
    </location>
</feature>